<sequence length="342" mass="36656">MLIVTEPGIATEDFEALIAEIRRQGYTPHVSEGENRTLIGAIGRPPTPEIMDHFRALPGVEQVIRITQPFKLASWEVHPEPSVLTLPTGKSGGGHFMVAAGPCGVEDREQILTAARYVKQHGAQMLRGGAFKPRTSPYAFQGLGEEGLELLAEARAETGLPVVTEVTRPDLVELVAGYADVLQIGARNAQNFALLKAAGESGKPVLLKRGMSMTLDEFLMAAEYVLSEGNPNVVLVERGIRTFEKATRFTLDVSAVPVLKERTHLPVWIDPSHAAGKRSYVTPLALAGVAAGADGIIVETHPNPESAKSDAAQQLHEDEFAALMEAVRRLLPAVGKAAAVEA</sequence>
<dbReference type="GO" id="GO:0016832">
    <property type="term" value="F:aldehyde-lyase activity"/>
    <property type="evidence" value="ECO:0007669"/>
    <property type="project" value="InterPro"/>
</dbReference>
<dbReference type="NCBIfam" id="TIGR01361">
    <property type="entry name" value="DAHP_synth_Bsub"/>
    <property type="match status" value="1"/>
</dbReference>
<keyword evidence="1 4" id="KW-0808">Transferase</keyword>
<dbReference type="Pfam" id="PF18152">
    <property type="entry name" value="DAHP_snth_FXD"/>
    <property type="match status" value="1"/>
</dbReference>
<gene>
    <name evidence="4" type="primary">aroF</name>
    <name evidence="4" type="ORF">ENK37_11165</name>
</gene>
<dbReference type="AlphaFoldDB" id="A0A7C4V8C0"/>
<dbReference type="SUPFAM" id="SSF51569">
    <property type="entry name" value="Aldolase"/>
    <property type="match status" value="1"/>
</dbReference>
<dbReference type="PANTHER" id="PTHR43018:SF2">
    <property type="entry name" value="PHOSPHO-2-DEHYDRO-3-DEOXYHEPTONATE ALDOLASE"/>
    <property type="match status" value="1"/>
</dbReference>
<feature type="domain" description="DAHP synthase ferredoxin-like" evidence="3">
    <location>
        <begin position="1"/>
        <end position="68"/>
    </location>
</feature>
<evidence type="ECO:0000256" key="1">
    <source>
        <dbReference type="ARBA" id="ARBA00022679"/>
    </source>
</evidence>
<reference evidence="4" key="1">
    <citation type="journal article" date="2020" name="mSystems">
        <title>Genome- and Community-Level Interaction Insights into Carbon Utilization and Element Cycling Functions of Hydrothermarchaeota in Hydrothermal Sediment.</title>
        <authorList>
            <person name="Zhou Z."/>
            <person name="Liu Y."/>
            <person name="Xu W."/>
            <person name="Pan J."/>
            <person name="Luo Z.H."/>
            <person name="Li M."/>
        </authorList>
    </citation>
    <scope>NUCLEOTIDE SEQUENCE [LARGE SCALE GENOMIC DNA]</scope>
    <source>
        <strain evidence="4">HyVt-570</strain>
    </source>
</reference>
<comment type="caution">
    <text evidence="4">The sequence shown here is derived from an EMBL/GenBank/DDBJ whole genome shotgun (WGS) entry which is preliminary data.</text>
</comment>
<name>A0A7C4V8C0_9DEIN</name>
<evidence type="ECO:0000259" key="3">
    <source>
        <dbReference type="Pfam" id="PF18152"/>
    </source>
</evidence>
<feature type="domain" description="DAHP synthetase I/KDSA" evidence="2">
    <location>
        <begin position="91"/>
        <end position="325"/>
    </location>
</feature>
<dbReference type="InterPro" id="IPR006218">
    <property type="entry name" value="DAHP1/KDSA"/>
</dbReference>
<dbReference type="Gene3D" id="3.20.20.70">
    <property type="entry name" value="Aldolase class I"/>
    <property type="match status" value="1"/>
</dbReference>
<dbReference type="InterPro" id="IPR052899">
    <property type="entry name" value="Class-I_DAHP_synthase"/>
</dbReference>
<protein>
    <submittedName>
        <fullName evidence="4">3-deoxy-7-phosphoheptulonate synthase</fullName>
        <ecNumber evidence="4">2.5.1.54</ecNumber>
    </submittedName>
</protein>
<evidence type="ECO:0000313" key="4">
    <source>
        <dbReference type="EMBL" id="HGY10589.1"/>
    </source>
</evidence>
<dbReference type="InterPro" id="IPR006268">
    <property type="entry name" value="DAHP_syn_2"/>
</dbReference>
<organism evidence="4">
    <name type="scientific">Oceanithermus profundus</name>
    <dbReference type="NCBI Taxonomy" id="187137"/>
    <lineage>
        <taxon>Bacteria</taxon>
        <taxon>Thermotogati</taxon>
        <taxon>Deinococcota</taxon>
        <taxon>Deinococci</taxon>
        <taxon>Thermales</taxon>
        <taxon>Thermaceae</taxon>
        <taxon>Oceanithermus</taxon>
    </lineage>
</organism>
<dbReference type="NCBIfam" id="NF009239">
    <property type="entry name" value="PRK12595.1"/>
    <property type="match status" value="1"/>
</dbReference>
<dbReference type="EC" id="2.5.1.54" evidence="4"/>
<evidence type="ECO:0000259" key="2">
    <source>
        <dbReference type="Pfam" id="PF00793"/>
    </source>
</evidence>
<dbReference type="GO" id="GO:0003849">
    <property type="term" value="F:3-deoxy-7-phosphoheptulonate synthase activity"/>
    <property type="evidence" value="ECO:0007669"/>
    <property type="project" value="UniProtKB-EC"/>
</dbReference>
<proteinExistence type="predicted"/>
<dbReference type="Gene3D" id="3.30.70.1140">
    <property type="entry name" value="Phospho-2-dehydro-3-deoxyheptonate aldolase, domain 1"/>
    <property type="match status" value="1"/>
</dbReference>
<dbReference type="EMBL" id="DRPZ01000280">
    <property type="protein sequence ID" value="HGY10589.1"/>
    <property type="molecule type" value="Genomic_DNA"/>
</dbReference>
<dbReference type="InterPro" id="IPR041071">
    <property type="entry name" value="DAHP_snth_FXD"/>
</dbReference>
<dbReference type="Proteomes" id="UP000885759">
    <property type="component" value="Unassembled WGS sequence"/>
</dbReference>
<dbReference type="PANTHER" id="PTHR43018">
    <property type="entry name" value="PHOSPHO-2-DEHYDRO-3-DEOXYHEPTONATE ALDOLASE"/>
    <property type="match status" value="1"/>
</dbReference>
<dbReference type="InterPro" id="IPR013785">
    <property type="entry name" value="Aldolase_TIM"/>
</dbReference>
<dbReference type="GO" id="GO:0009073">
    <property type="term" value="P:aromatic amino acid family biosynthetic process"/>
    <property type="evidence" value="ECO:0007669"/>
    <property type="project" value="InterPro"/>
</dbReference>
<dbReference type="NCBIfam" id="NF006421">
    <property type="entry name" value="PRK08673.1"/>
    <property type="match status" value="1"/>
</dbReference>
<accession>A0A7C4V8C0</accession>
<dbReference type="Pfam" id="PF00793">
    <property type="entry name" value="DAHP_synth_1"/>
    <property type="match status" value="1"/>
</dbReference>